<dbReference type="Proteomes" id="UP000639403">
    <property type="component" value="Unassembled WGS sequence"/>
</dbReference>
<proteinExistence type="predicted"/>
<comment type="caution">
    <text evidence="2">The sequence shown here is derived from an EMBL/GenBank/DDBJ whole genome shotgun (WGS) entry which is preliminary data.</text>
</comment>
<dbReference type="AlphaFoldDB" id="A0A8H7U0S9"/>
<evidence type="ECO:0000313" key="3">
    <source>
        <dbReference type="Proteomes" id="UP000639403"/>
    </source>
</evidence>
<reference evidence="2" key="1">
    <citation type="submission" date="2020-11" db="EMBL/GenBank/DDBJ databases">
        <authorList>
            <person name="Koelle M."/>
            <person name="Horta M.A.C."/>
            <person name="Nowrousian M."/>
            <person name="Ohm R.A."/>
            <person name="Benz P."/>
            <person name="Pilgard A."/>
        </authorList>
    </citation>
    <scope>NUCLEOTIDE SEQUENCE</scope>
    <source>
        <strain evidence="2">FPRL280</strain>
    </source>
</reference>
<feature type="region of interest" description="Disordered" evidence="1">
    <location>
        <begin position="1"/>
        <end position="20"/>
    </location>
</feature>
<evidence type="ECO:0000313" key="2">
    <source>
        <dbReference type="EMBL" id="KAF9810388.1"/>
    </source>
</evidence>
<organism evidence="2 3">
    <name type="scientific">Rhodonia placenta</name>
    <dbReference type="NCBI Taxonomy" id="104341"/>
    <lineage>
        <taxon>Eukaryota</taxon>
        <taxon>Fungi</taxon>
        <taxon>Dikarya</taxon>
        <taxon>Basidiomycota</taxon>
        <taxon>Agaricomycotina</taxon>
        <taxon>Agaricomycetes</taxon>
        <taxon>Polyporales</taxon>
        <taxon>Adustoporiaceae</taxon>
        <taxon>Rhodonia</taxon>
    </lineage>
</organism>
<name>A0A8H7U0S9_9APHY</name>
<dbReference type="SUPFAM" id="SSF53474">
    <property type="entry name" value="alpha/beta-Hydrolases"/>
    <property type="match status" value="1"/>
</dbReference>
<reference evidence="2" key="2">
    <citation type="journal article" name="Front. Microbiol.">
        <title>Degradative Capacity of Two Strains of Rhodonia placenta: From Phenotype to Genotype.</title>
        <authorList>
            <person name="Kolle M."/>
            <person name="Horta M.A.C."/>
            <person name="Nowrousian M."/>
            <person name="Ohm R.A."/>
            <person name="Benz J.P."/>
            <person name="Pilgard A."/>
        </authorList>
    </citation>
    <scope>NUCLEOTIDE SEQUENCE</scope>
    <source>
        <strain evidence="2">FPRL280</strain>
    </source>
</reference>
<evidence type="ECO:0008006" key="4">
    <source>
        <dbReference type="Google" id="ProtNLM"/>
    </source>
</evidence>
<sequence length="327" mass="37055">MKGPEGYELLPQSSTESHWRDEERILPLQHGRTLAYTSAGDPSSQTVVLSFHGTMSVGFVRTQDLAPTLVAKKVHFVAPTLPGWGSTSNPRGQTSYASCVISDVVALLDHLYSDTTKLRIYVAGVVFGSFAAQILYHAPFDQFPLGRQIVAMLLRHPCSPKQYNLVEPSAVVTTSAPRAVFWYIELLMRFRLRSVDSAECWIRKGSSKLSAEHKEKYARWIADHGYTEAEYTRNRAECAVYSVSKTWQGLRTTREVMKWEWGTFDPASLDKEHASRPILIVSPRGSRMTQFLVEHYKNVQAVYCNTVLEMSMWNSDGFWSKFLDNTE</sequence>
<evidence type="ECO:0000256" key="1">
    <source>
        <dbReference type="SAM" id="MobiDB-lite"/>
    </source>
</evidence>
<protein>
    <recommendedName>
        <fullName evidence="4">AB hydrolase-1 domain-containing protein</fullName>
    </recommendedName>
</protein>
<dbReference type="InterPro" id="IPR029058">
    <property type="entry name" value="AB_hydrolase_fold"/>
</dbReference>
<dbReference type="EMBL" id="JADOXO010000176">
    <property type="protein sequence ID" value="KAF9810388.1"/>
    <property type="molecule type" value="Genomic_DNA"/>
</dbReference>
<gene>
    <name evidence="2" type="ORF">IEO21_06963</name>
</gene>
<accession>A0A8H7U0S9</accession>
<dbReference type="Gene3D" id="3.40.50.1820">
    <property type="entry name" value="alpha/beta hydrolase"/>
    <property type="match status" value="1"/>
</dbReference>